<dbReference type="GO" id="GO:0002161">
    <property type="term" value="F:aminoacyl-tRNA deacylase activity"/>
    <property type="evidence" value="ECO:0007669"/>
    <property type="project" value="InterPro"/>
</dbReference>
<feature type="domain" description="YbaK/aminoacyl-tRNA synthetase-associated" evidence="1">
    <location>
        <begin position="31"/>
        <end position="148"/>
    </location>
</feature>
<dbReference type="Gene3D" id="3.90.960.10">
    <property type="entry name" value="YbaK/aminoacyl-tRNA synthetase-associated domain"/>
    <property type="match status" value="1"/>
</dbReference>
<evidence type="ECO:0000259" key="1">
    <source>
        <dbReference type="Pfam" id="PF04073"/>
    </source>
</evidence>
<dbReference type="EMBL" id="CAEZUK010000228">
    <property type="protein sequence ID" value="CAB4608646.1"/>
    <property type="molecule type" value="Genomic_DNA"/>
</dbReference>
<dbReference type="InterPro" id="IPR036754">
    <property type="entry name" value="YbaK/aa-tRNA-synt-asso_dom_sf"/>
</dbReference>
<dbReference type="PANTHER" id="PTHR30411:SF1">
    <property type="entry name" value="CYTOPLASMIC PROTEIN"/>
    <property type="match status" value="1"/>
</dbReference>
<dbReference type="Pfam" id="PF04073">
    <property type="entry name" value="tRNA_edit"/>
    <property type="match status" value="1"/>
</dbReference>
<proteinExistence type="predicted"/>
<dbReference type="AlphaFoldDB" id="A0A6J6H6K8"/>
<dbReference type="PANTHER" id="PTHR30411">
    <property type="entry name" value="CYTOPLASMIC PROTEIN"/>
    <property type="match status" value="1"/>
</dbReference>
<dbReference type="SUPFAM" id="SSF55826">
    <property type="entry name" value="YbaK/ProRS associated domain"/>
    <property type="match status" value="1"/>
</dbReference>
<protein>
    <submittedName>
        <fullName evidence="2">Unannotated protein</fullName>
    </submittedName>
</protein>
<sequence length="160" mass="16791">MSEALHPNVVRVVEAARALGLEIVPRRFPDGTKTAADAAAAIGVELGQIVKSLIFAVDGEVVLAYVSGSNQLDEKKLALAAGGLKCTRVDADVVRQATGFPIGGVPPFGHSTQLRVFVDPDLLQYDEVWAAAGTWNDVFGAKPADIVRVAGGVVTDLKRT</sequence>
<dbReference type="CDD" id="cd04333">
    <property type="entry name" value="ProX_deacylase"/>
    <property type="match status" value="1"/>
</dbReference>
<reference evidence="2" key="1">
    <citation type="submission" date="2020-05" db="EMBL/GenBank/DDBJ databases">
        <authorList>
            <person name="Chiriac C."/>
            <person name="Salcher M."/>
            <person name="Ghai R."/>
            <person name="Kavagutti S V."/>
        </authorList>
    </citation>
    <scope>NUCLEOTIDE SEQUENCE</scope>
</reference>
<organism evidence="2">
    <name type="scientific">freshwater metagenome</name>
    <dbReference type="NCBI Taxonomy" id="449393"/>
    <lineage>
        <taxon>unclassified sequences</taxon>
        <taxon>metagenomes</taxon>
        <taxon>ecological metagenomes</taxon>
    </lineage>
</organism>
<name>A0A6J6H6K8_9ZZZZ</name>
<accession>A0A6J6H6K8</accession>
<gene>
    <name evidence="2" type="ORF">UFOPK1820_01206</name>
</gene>
<evidence type="ECO:0000313" key="2">
    <source>
        <dbReference type="EMBL" id="CAB4608646.1"/>
    </source>
</evidence>
<dbReference type="InterPro" id="IPR007214">
    <property type="entry name" value="YbaK/aa-tRNA-synth-assoc-dom"/>
</dbReference>